<comment type="caution">
    <text evidence="1">The sequence shown here is derived from an EMBL/GenBank/DDBJ whole genome shotgun (WGS) entry which is preliminary data.</text>
</comment>
<evidence type="ECO:0000313" key="2">
    <source>
        <dbReference type="Proteomes" id="UP000654075"/>
    </source>
</evidence>
<sequence length="308" mass="33487">MADTRAAGSHSCSGHIFMDGSKPWSGLVADTLRRHPSGHHWPNPAATITSGDRRDIEVLHRTGSMSQSLPSSPAGRTCGFQRVAIPGYGGHVAGKVAENKHGGTVRADNDWATQTMPGRQMRRSISEPYRISANDVAGAGNGCPGLSVAPRIPGYMGTIPGQVSESVHGMRFGDANETAQDLRRDPRVDCSGWLKRGVWPVDRMSTYKWNNRFISTGAQDLFTPAQEAEAFAFNQKMGQTFGLRPPMANPNKPGDRYLHSKTEKKKVARLDPSKVKAAGASSYAPILEGERWKLHNSIQLGNGNQRFL</sequence>
<dbReference type="Proteomes" id="UP000654075">
    <property type="component" value="Unassembled WGS sequence"/>
</dbReference>
<dbReference type="EMBL" id="CAJNNV010024819">
    <property type="protein sequence ID" value="CAE8610678.1"/>
    <property type="molecule type" value="Genomic_DNA"/>
</dbReference>
<dbReference type="OrthoDB" id="415802at2759"/>
<protein>
    <submittedName>
        <fullName evidence="1">Uncharacterized protein</fullName>
    </submittedName>
</protein>
<gene>
    <name evidence="1" type="ORF">PGLA1383_LOCUS28490</name>
</gene>
<keyword evidence="2" id="KW-1185">Reference proteome</keyword>
<evidence type="ECO:0000313" key="1">
    <source>
        <dbReference type="EMBL" id="CAE8610678.1"/>
    </source>
</evidence>
<reference evidence="1" key="1">
    <citation type="submission" date="2021-02" db="EMBL/GenBank/DDBJ databases">
        <authorList>
            <person name="Dougan E. K."/>
            <person name="Rhodes N."/>
            <person name="Thang M."/>
            <person name="Chan C."/>
        </authorList>
    </citation>
    <scope>NUCLEOTIDE SEQUENCE</scope>
</reference>
<proteinExistence type="predicted"/>
<organism evidence="1 2">
    <name type="scientific">Polarella glacialis</name>
    <name type="common">Dinoflagellate</name>
    <dbReference type="NCBI Taxonomy" id="89957"/>
    <lineage>
        <taxon>Eukaryota</taxon>
        <taxon>Sar</taxon>
        <taxon>Alveolata</taxon>
        <taxon>Dinophyceae</taxon>
        <taxon>Suessiales</taxon>
        <taxon>Suessiaceae</taxon>
        <taxon>Polarella</taxon>
    </lineage>
</organism>
<accession>A0A813FDW8</accession>
<name>A0A813FDW8_POLGL</name>
<dbReference type="AlphaFoldDB" id="A0A813FDW8"/>